<keyword evidence="3" id="KW-1185">Reference proteome</keyword>
<protein>
    <submittedName>
        <fullName evidence="2">Uncharacterized protein</fullName>
    </submittedName>
</protein>
<evidence type="ECO:0000256" key="1">
    <source>
        <dbReference type="SAM" id="MobiDB-lite"/>
    </source>
</evidence>
<dbReference type="Proteomes" id="UP000257109">
    <property type="component" value="Unassembled WGS sequence"/>
</dbReference>
<proteinExistence type="predicted"/>
<reference evidence="2" key="1">
    <citation type="submission" date="2018-05" db="EMBL/GenBank/DDBJ databases">
        <title>Draft genome of Mucuna pruriens seed.</title>
        <authorList>
            <person name="Nnadi N.E."/>
            <person name="Vos R."/>
            <person name="Hasami M.H."/>
            <person name="Devisetty U.K."/>
            <person name="Aguiy J.C."/>
        </authorList>
    </citation>
    <scope>NUCLEOTIDE SEQUENCE [LARGE SCALE GENOMIC DNA]</scope>
    <source>
        <strain evidence="2">JCA_2017</strain>
    </source>
</reference>
<comment type="caution">
    <text evidence="2">The sequence shown here is derived from an EMBL/GenBank/DDBJ whole genome shotgun (WGS) entry which is preliminary data.</text>
</comment>
<sequence length="186" mass="21418">MVKTYCRGRPQDYFISTIGLGANNFELKPTLINMMQNSSQFIGLLTEELLAHLKKFFHFADTIKINVPTNVIQLRLFPFSLANKVLKIPRRSLVEIPGNASQVPHHNFPRGQLIQIFYRRRTIRKKSPNEAYSIIEEMASTTYHYSSCDRHVTRRLAEKKDRHSHQADQVSNADTHPTLANPSSQL</sequence>
<feature type="compositionally biased region" description="Polar residues" evidence="1">
    <location>
        <begin position="167"/>
        <end position="186"/>
    </location>
</feature>
<dbReference type="AlphaFoldDB" id="A0A371HYM3"/>
<accession>A0A371HYM3</accession>
<dbReference type="EMBL" id="QJKJ01001379">
    <property type="protein sequence ID" value="RDY07906.1"/>
    <property type="molecule type" value="Genomic_DNA"/>
</dbReference>
<organism evidence="2 3">
    <name type="scientific">Mucuna pruriens</name>
    <name type="common">Velvet bean</name>
    <name type="synonym">Dolichos pruriens</name>
    <dbReference type="NCBI Taxonomy" id="157652"/>
    <lineage>
        <taxon>Eukaryota</taxon>
        <taxon>Viridiplantae</taxon>
        <taxon>Streptophyta</taxon>
        <taxon>Embryophyta</taxon>
        <taxon>Tracheophyta</taxon>
        <taxon>Spermatophyta</taxon>
        <taxon>Magnoliopsida</taxon>
        <taxon>eudicotyledons</taxon>
        <taxon>Gunneridae</taxon>
        <taxon>Pentapetalae</taxon>
        <taxon>rosids</taxon>
        <taxon>fabids</taxon>
        <taxon>Fabales</taxon>
        <taxon>Fabaceae</taxon>
        <taxon>Papilionoideae</taxon>
        <taxon>50 kb inversion clade</taxon>
        <taxon>NPAAA clade</taxon>
        <taxon>indigoferoid/millettioid clade</taxon>
        <taxon>Phaseoleae</taxon>
        <taxon>Mucuna</taxon>
    </lineage>
</organism>
<feature type="non-terminal residue" evidence="2">
    <location>
        <position position="1"/>
    </location>
</feature>
<evidence type="ECO:0000313" key="2">
    <source>
        <dbReference type="EMBL" id="RDY07906.1"/>
    </source>
</evidence>
<evidence type="ECO:0000313" key="3">
    <source>
        <dbReference type="Proteomes" id="UP000257109"/>
    </source>
</evidence>
<gene>
    <name evidence="2" type="ORF">CR513_07931</name>
</gene>
<dbReference type="OrthoDB" id="1740797at2759"/>
<feature type="compositionally biased region" description="Basic and acidic residues" evidence="1">
    <location>
        <begin position="156"/>
        <end position="166"/>
    </location>
</feature>
<name>A0A371HYM3_MUCPR</name>
<feature type="region of interest" description="Disordered" evidence="1">
    <location>
        <begin position="156"/>
        <end position="186"/>
    </location>
</feature>